<comment type="subcellular location">
    <subcellularLocation>
        <location evidence="1">Cytoplasm</location>
    </subcellularLocation>
</comment>
<dbReference type="GO" id="GO:0005737">
    <property type="term" value="C:cytoplasm"/>
    <property type="evidence" value="ECO:0007669"/>
    <property type="project" value="UniProtKB-SubCell"/>
</dbReference>
<dbReference type="GO" id="GO:0009102">
    <property type="term" value="P:biotin biosynthetic process"/>
    <property type="evidence" value="ECO:0007669"/>
    <property type="project" value="UniProtKB-UniRule"/>
</dbReference>
<dbReference type="GO" id="GO:0090499">
    <property type="term" value="F:pimelyl-[acyl-carrier protein] methyl ester esterase activity"/>
    <property type="evidence" value="ECO:0007669"/>
    <property type="project" value="UniProtKB-EC"/>
</dbReference>
<gene>
    <name evidence="1 2" type="primary">bioH</name>
    <name evidence="2" type="ORF">VSF3289_00121</name>
</gene>
<feature type="binding site" evidence="1">
    <location>
        <position position="253"/>
    </location>
    <ligand>
        <name>substrate</name>
    </ligand>
</feature>
<comment type="subunit">
    <text evidence="1">Monomer.</text>
</comment>
<dbReference type="PANTHER" id="PTHR43798:SF31">
    <property type="entry name" value="AB HYDROLASE SUPERFAMILY PROTEIN YCLE"/>
    <property type="match status" value="1"/>
</dbReference>
<evidence type="ECO:0000313" key="3">
    <source>
        <dbReference type="Proteomes" id="UP000095131"/>
    </source>
</evidence>
<sequence>MRDTETTTPALHWQTHGSGPDLVLLHGWGMNGAVWQQTVTTLSQHYCVHVVDLPGFGLSHQSHFSTMADLTAQVLRDAPKQAIWLGWSLGGLVASHIALHHPERALGLISVASSPCFSAKQASRVNEQGDNSAPWRGIQAKVLSAFTAQLMDDFQLTIERFMALQAMGSPSARQDVKALKKAVLSRPSPNQQSLLSGLNLLAEIDYRSQLASIRVPTLRLYGRLDGLVPIKVAEDVTKLMPNSQSFVFNQSSHAPFMTEPEAFCAQVIAFQTNKLFA</sequence>
<evidence type="ECO:0000256" key="1">
    <source>
        <dbReference type="HAMAP-Rule" id="MF_01260"/>
    </source>
</evidence>
<dbReference type="PANTHER" id="PTHR43798">
    <property type="entry name" value="MONOACYLGLYCEROL LIPASE"/>
    <property type="match status" value="1"/>
</dbReference>
<reference evidence="2 3" key="1">
    <citation type="submission" date="2016-08" db="EMBL/GenBank/DDBJ databases">
        <title>Genome sequencing of Vibrio scophthalmi strain FP3289, an isolated from Paralichthys olivaceus.</title>
        <authorList>
            <person name="Han H.-J."/>
        </authorList>
    </citation>
    <scope>NUCLEOTIDE SEQUENCE [LARGE SCALE GENOMIC DNA]</scope>
    <source>
        <strain evidence="2 3">FP3289</strain>
    </source>
</reference>
<feature type="active site" description="Nucleophile" evidence="1">
    <location>
        <position position="88"/>
    </location>
</feature>
<keyword evidence="1 2" id="KW-0378">Hydrolase</keyword>
<organism evidence="2 3">
    <name type="scientific">Vibrio scophthalmi</name>
    <dbReference type="NCBI Taxonomy" id="45658"/>
    <lineage>
        <taxon>Bacteria</taxon>
        <taxon>Pseudomonadati</taxon>
        <taxon>Pseudomonadota</taxon>
        <taxon>Gammaproteobacteria</taxon>
        <taxon>Vibrionales</taxon>
        <taxon>Vibrionaceae</taxon>
        <taxon>Vibrio</taxon>
    </lineage>
</organism>
<dbReference type="OrthoDB" id="9780744at2"/>
<dbReference type="InterPro" id="IPR010076">
    <property type="entry name" value="BioH"/>
</dbReference>
<keyword evidence="1" id="KW-0963">Cytoplasm</keyword>
<comment type="caution">
    <text evidence="2">The sequence shown here is derived from an EMBL/GenBank/DDBJ whole genome shotgun (WGS) entry which is preliminary data.</text>
</comment>
<comment type="catalytic activity">
    <reaction evidence="1">
        <text>6-carboxyhexanoyl-[ACP] methyl ester + H2O = 6-carboxyhexanoyl-[ACP] + methanol + H(+)</text>
        <dbReference type="Rhea" id="RHEA:42700"/>
        <dbReference type="Rhea" id="RHEA-COMP:9955"/>
        <dbReference type="Rhea" id="RHEA-COMP:10186"/>
        <dbReference type="ChEBI" id="CHEBI:15377"/>
        <dbReference type="ChEBI" id="CHEBI:15378"/>
        <dbReference type="ChEBI" id="CHEBI:17790"/>
        <dbReference type="ChEBI" id="CHEBI:78846"/>
        <dbReference type="ChEBI" id="CHEBI:82735"/>
        <dbReference type="EC" id="3.1.1.85"/>
    </reaction>
</comment>
<keyword evidence="1" id="KW-0719">Serine esterase</keyword>
<feature type="binding site" evidence="1">
    <location>
        <begin position="88"/>
        <end position="89"/>
    </location>
    <ligand>
        <name>substrate</name>
    </ligand>
</feature>
<feature type="active site" evidence="1">
    <location>
        <position position="225"/>
    </location>
</feature>
<feature type="binding site" evidence="1">
    <location>
        <position position="28"/>
    </location>
    <ligand>
        <name>substrate</name>
    </ligand>
</feature>
<dbReference type="UniPathway" id="UPA00078"/>
<evidence type="ECO:0000313" key="2">
    <source>
        <dbReference type="EMBL" id="ODS09883.1"/>
    </source>
</evidence>
<comment type="function">
    <text evidence="1">The physiological role of BioH is to remove the methyl group introduced by BioC when the pimeloyl moiety is complete. It allows to synthesize pimeloyl-ACP via the fatty acid synthetic pathway through the hydrolysis of the ester bonds of pimeloyl-ACP esters.</text>
</comment>
<dbReference type="EC" id="3.1.1.85" evidence="1"/>
<dbReference type="InterPro" id="IPR000073">
    <property type="entry name" value="AB_hydrolase_1"/>
</dbReference>
<dbReference type="Gene3D" id="3.40.50.1820">
    <property type="entry name" value="alpha/beta hydrolase"/>
    <property type="match status" value="1"/>
</dbReference>
<feature type="binding site" evidence="1">
    <location>
        <begin position="161"/>
        <end position="165"/>
    </location>
    <ligand>
        <name>substrate</name>
    </ligand>
</feature>
<dbReference type="KEGG" id="vsc:VSVS12_00307"/>
<dbReference type="SUPFAM" id="SSF53474">
    <property type="entry name" value="alpha/beta-Hydrolases"/>
    <property type="match status" value="1"/>
</dbReference>
<dbReference type="AlphaFoldDB" id="A0A1B1NKG9"/>
<dbReference type="EMBL" id="MDCJ01000002">
    <property type="protein sequence ID" value="ODS09883.1"/>
    <property type="molecule type" value="Genomic_DNA"/>
</dbReference>
<protein>
    <recommendedName>
        <fullName evidence="1">Pimeloyl-[acyl-carrier protein] methyl ester esterase</fullName>
        <ecNumber evidence="1">3.1.1.85</ecNumber>
    </recommendedName>
    <alternativeName>
        <fullName evidence="1">Biotin synthesis protein BioH</fullName>
    </alternativeName>
    <alternativeName>
        <fullName evidence="1">Carboxylesterase BioH</fullName>
    </alternativeName>
</protein>
<accession>A0A1B1NKG9</accession>
<name>A0A1B1NKG9_9VIBR</name>
<dbReference type="NCBIfam" id="TIGR01738">
    <property type="entry name" value="bioH"/>
    <property type="match status" value="1"/>
</dbReference>
<keyword evidence="1" id="KW-0093">Biotin biosynthesis</keyword>
<feature type="active site" evidence="1">
    <location>
        <position position="253"/>
    </location>
</feature>
<dbReference type="PATRIC" id="fig|45658.6.peg.284"/>
<dbReference type="GO" id="GO:0016020">
    <property type="term" value="C:membrane"/>
    <property type="evidence" value="ECO:0007669"/>
    <property type="project" value="TreeGrafter"/>
</dbReference>
<dbReference type="InterPro" id="IPR050266">
    <property type="entry name" value="AB_hydrolase_sf"/>
</dbReference>
<proteinExistence type="inferred from homology"/>
<comment type="similarity">
    <text evidence="1">Belongs to the AB hydrolase superfamily. Carboxylesterase BioH family.</text>
</comment>
<comment type="pathway">
    <text evidence="1">Cofactor biosynthesis; biotin biosynthesis.</text>
</comment>
<dbReference type="Pfam" id="PF00561">
    <property type="entry name" value="Abhydrolase_1"/>
    <property type="match status" value="1"/>
</dbReference>
<dbReference type="HAMAP" id="MF_01260">
    <property type="entry name" value="Carboxylester"/>
    <property type="match status" value="1"/>
</dbReference>
<dbReference type="InterPro" id="IPR029058">
    <property type="entry name" value="AB_hydrolase_fold"/>
</dbReference>
<dbReference type="Proteomes" id="UP000095131">
    <property type="component" value="Unassembled WGS sequence"/>
</dbReference>